<comment type="caution">
    <text evidence="3">The sequence shown here is derived from an EMBL/GenBank/DDBJ whole genome shotgun (WGS) entry which is preliminary data.</text>
</comment>
<feature type="domain" description="F-box protein AT5G49610-like beta-propeller" evidence="2">
    <location>
        <begin position="185"/>
        <end position="234"/>
    </location>
</feature>
<gene>
    <name evidence="3" type="ORF">QYE76_008370</name>
</gene>
<evidence type="ECO:0000313" key="4">
    <source>
        <dbReference type="Proteomes" id="UP001231189"/>
    </source>
</evidence>
<organism evidence="3 4">
    <name type="scientific">Lolium multiflorum</name>
    <name type="common">Italian ryegrass</name>
    <name type="synonym">Lolium perenne subsp. multiflorum</name>
    <dbReference type="NCBI Taxonomy" id="4521"/>
    <lineage>
        <taxon>Eukaryota</taxon>
        <taxon>Viridiplantae</taxon>
        <taxon>Streptophyta</taxon>
        <taxon>Embryophyta</taxon>
        <taxon>Tracheophyta</taxon>
        <taxon>Spermatophyta</taxon>
        <taxon>Magnoliopsida</taxon>
        <taxon>Liliopsida</taxon>
        <taxon>Poales</taxon>
        <taxon>Poaceae</taxon>
        <taxon>BOP clade</taxon>
        <taxon>Pooideae</taxon>
        <taxon>Poodae</taxon>
        <taxon>Poeae</taxon>
        <taxon>Poeae Chloroplast Group 2 (Poeae type)</taxon>
        <taxon>Loliodinae</taxon>
        <taxon>Loliinae</taxon>
        <taxon>Lolium</taxon>
    </lineage>
</organism>
<feature type="compositionally biased region" description="Basic and acidic residues" evidence="1">
    <location>
        <begin position="118"/>
        <end position="136"/>
    </location>
</feature>
<keyword evidence="4" id="KW-1185">Reference proteome</keyword>
<name>A0AAD8QJ06_LOLMU</name>
<feature type="region of interest" description="Disordered" evidence="1">
    <location>
        <begin position="39"/>
        <end position="136"/>
    </location>
</feature>
<accession>A0AAD8QJ06</accession>
<dbReference type="InterPro" id="IPR056594">
    <property type="entry name" value="AT5G49610-like_b-prop"/>
</dbReference>
<protein>
    <recommendedName>
        <fullName evidence="2">F-box protein AT5G49610-like beta-propeller domain-containing protein</fullName>
    </recommendedName>
</protein>
<dbReference type="Pfam" id="PF23635">
    <property type="entry name" value="Beta-prop_AT5G49610-like"/>
    <property type="match status" value="1"/>
</dbReference>
<evidence type="ECO:0000256" key="1">
    <source>
        <dbReference type="SAM" id="MobiDB-lite"/>
    </source>
</evidence>
<feature type="compositionally biased region" description="Pro residues" evidence="1">
    <location>
        <begin position="156"/>
        <end position="165"/>
    </location>
</feature>
<dbReference type="AlphaFoldDB" id="A0AAD8QJ06"/>
<feature type="region of interest" description="Disordered" evidence="1">
    <location>
        <begin position="153"/>
        <end position="194"/>
    </location>
</feature>
<feature type="compositionally biased region" description="Low complexity" evidence="1">
    <location>
        <begin position="87"/>
        <end position="104"/>
    </location>
</feature>
<dbReference type="Proteomes" id="UP001231189">
    <property type="component" value="Unassembled WGS sequence"/>
</dbReference>
<feature type="compositionally biased region" description="Low complexity" evidence="1">
    <location>
        <begin position="166"/>
        <end position="191"/>
    </location>
</feature>
<reference evidence="3" key="1">
    <citation type="submission" date="2023-07" db="EMBL/GenBank/DDBJ databases">
        <title>A chromosome-level genome assembly of Lolium multiflorum.</title>
        <authorList>
            <person name="Chen Y."/>
            <person name="Copetti D."/>
            <person name="Kolliker R."/>
            <person name="Studer B."/>
        </authorList>
    </citation>
    <scope>NUCLEOTIDE SEQUENCE</scope>
    <source>
        <strain evidence="3">02402/16</strain>
        <tissue evidence="3">Leaf</tissue>
    </source>
</reference>
<feature type="compositionally biased region" description="Basic and acidic residues" evidence="1">
    <location>
        <begin position="57"/>
        <end position="72"/>
    </location>
</feature>
<evidence type="ECO:0000313" key="3">
    <source>
        <dbReference type="EMBL" id="KAK1602247.1"/>
    </source>
</evidence>
<proteinExistence type="predicted"/>
<evidence type="ECO:0000259" key="2">
    <source>
        <dbReference type="Pfam" id="PF23635"/>
    </source>
</evidence>
<sequence length="247" mass="27297">MYADDNDDQMFKYLNVFARIAECDKWKVVRKNLANNKAEQYNPDDLAPAASTGRPELGQKKLKEQKKADHPANRLQASFDKCWADAGRTPPGGTTSTTCGGRRCSPTRRPDCLAQGNLREEEEHRPGVPDPRHDANMDEETRAWYDAHRQEILQPPSAPSSPPTSTPAASTTADADASPPDATPDTDAQDGTADEHVSAVGDNAEFVFLDHRASGVVLYVHLRSKVVEKIYQRPAFDSLDYWGLGYI</sequence>
<dbReference type="EMBL" id="JAUUTY010000294">
    <property type="protein sequence ID" value="KAK1602247.1"/>
    <property type="molecule type" value="Genomic_DNA"/>
</dbReference>